<feature type="transmembrane region" description="Helical" evidence="2">
    <location>
        <begin position="190"/>
        <end position="211"/>
    </location>
</feature>
<dbReference type="GO" id="GO:0070917">
    <property type="term" value="F:inositol phosphoceramide synthase regulator activity"/>
    <property type="evidence" value="ECO:0007669"/>
    <property type="project" value="InterPro"/>
</dbReference>
<evidence type="ECO:0000256" key="1">
    <source>
        <dbReference type="SAM" id="MobiDB-lite"/>
    </source>
</evidence>
<organism evidence="3 4">
    <name type="scientific">Microthyrium microscopicum</name>
    <dbReference type="NCBI Taxonomy" id="703497"/>
    <lineage>
        <taxon>Eukaryota</taxon>
        <taxon>Fungi</taxon>
        <taxon>Dikarya</taxon>
        <taxon>Ascomycota</taxon>
        <taxon>Pezizomycotina</taxon>
        <taxon>Dothideomycetes</taxon>
        <taxon>Dothideomycetes incertae sedis</taxon>
        <taxon>Microthyriales</taxon>
        <taxon>Microthyriaceae</taxon>
        <taxon>Microthyrium</taxon>
    </lineage>
</organism>
<keyword evidence="4" id="KW-1185">Reference proteome</keyword>
<evidence type="ECO:0000256" key="2">
    <source>
        <dbReference type="SAM" id="Phobius"/>
    </source>
</evidence>
<keyword evidence="2" id="KW-0472">Membrane</keyword>
<dbReference type="InterPro" id="IPR013862">
    <property type="entry name" value="Kei1"/>
</dbReference>
<proteinExistence type="predicted"/>
<keyword evidence="2" id="KW-0812">Transmembrane</keyword>
<evidence type="ECO:0000313" key="4">
    <source>
        <dbReference type="Proteomes" id="UP000799302"/>
    </source>
</evidence>
<sequence length="319" mass="34752">MAWRSALKMPRPTKFMHFMSLRTGTALILLTQIINKVTAVYGILALLTGFHLSAAQLSMYIYSLPVLIATIYFAGPVRAQSAWHCLAFAYLYVMDSIVNAAYTAMFGVTWFVVLASKGSDGSKKSPSSWIVGDTSGINYPQDNITHVEVLAAPKPGIAPAQSAIAVGVTGKPQLPGLAGSMITSSGSMSIFMVCGFWLLRFYAILVVLAYARQVLRHQIQIASIGSFAPWSTAKDGKDDLADDPFSASRPQGEGLKGQIGRLMVGVGRRYWLGREQENRDYQMLPYNAESRRSDDVPGVIERERRRRSGTGPPAPPTGL</sequence>
<gene>
    <name evidence="3" type="ORF">BT63DRAFT_422240</name>
</gene>
<evidence type="ECO:0000313" key="3">
    <source>
        <dbReference type="EMBL" id="KAF2671712.1"/>
    </source>
</evidence>
<dbReference type="GO" id="GO:0070916">
    <property type="term" value="C:inositol phosphoceramide synthase complex"/>
    <property type="evidence" value="ECO:0007669"/>
    <property type="project" value="TreeGrafter"/>
</dbReference>
<dbReference type="OrthoDB" id="3338076at2759"/>
<keyword evidence="2" id="KW-1133">Transmembrane helix</keyword>
<accession>A0A6A6UHQ2</accession>
<reference evidence="3" key="1">
    <citation type="journal article" date="2020" name="Stud. Mycol.">
        <title>101 Dothideomycetes genomes: a test case for predicting lifestyles and emergence of pathogens.</title>
        <authorList>
            <person name="Haridas S."/>
            <person name="Albert R."/>
            <person name="Binder M."/>
            <person name="Bloem J."/>
            <person name="Labutti K."/>
            <person name="Salamov A."/>
            <person name="Andreopoulos B."/>
            <person name="Baker S."/>
            <person name="Barry K."/>
            <person name="Bills G."/>
            <person name="Bluhm B."/>
            <person name="Cannon C."/>
            <person name="Castanera R."/>
            <person name="Culley D."/>
            <person name="Daum C."/>
            <person name="Ezra D."/>
            <person name="Gonzalez J."/>
            <person name="Henrissat B."/>
            <person name="Kuo A."/>
            <person name="Liang C."/>
            <person name="Lipzen A."/>
            <person name="Lutzoni F."/>
            <person name="Magnuson J."/>
            <person name="Mondo S."/>
            <person name="Nolan M."/>
            <person name="Ohm R."/>
            <person name="Pangilinan J."/>
            <person name="Park H.-J."/>
            <person name="Ramirez L."/>
            <person name="Alfaro M."/>
            <person name="Sun H."/>
            <person name="Tritt A."/>
            <person name="Yoshinaga Y."/>
            <person name="Zwiers L.-H."/>
            <person name="Turgeon B."/>
            <person name="Goodwin S."/>
            <person name="Spatafora J."/>
            <person name="Crous P."/>
            <person name="Grigoriev I."/>
        </authorList>
    </citation>
    <scope>NUCLEOTIDE SEQUENCE</scope>
    <source>
        <strain evidence="3">CBS 115976</strain>
    </source>
</reference>
<dbReference type="Pfam" id="PF08552">
    <property type="entry name" value="Kei1"/>
    <property type="match status" value="1"/>
</dbReference>
<dbReference type="GO" id="GO:0006673">
    <property type="term" value="P:inositol phosphoceramide metabolic process"/>
    <property type="evidence" value="ECO:0007669"/>
    <property type="project" value="InterPro"/>
</dbReference>
<dbReference type="Proteomes" id="UP000799302">
    <property type="component" value="Unassembled WGS sequence"/>
</dbReference>
<feature type="compositionally biased region" description="Basic and acidic residues" evidence="1">
    <location>
        <begin position="289"/>
        <end position="303"/>
    </location>
</feature>
<dbReference type="EMBL" id="MU004232">
    <property type="protein sequence ID" value="KAF2671712.1"/>
    <property type="molecule type" value="Genomic_DNA"/>
</dbReference>
<name>A0A6A6UHQ2_9PEZI</name>
<feature type="transmembrane region" description="Helical" evidence="2">
    <location>
        <begin position="87"/>
        <end position="113"/>
    </location>
</feature>
<feature type="transmembrane region" description="Helical" evidence="2">
    <location>
        <begin position="55"/>
        <end position="75"/>
    </location>
</feature>
<feature type="non-terminal residue" evidence="3">
    <location>
        <position position="319"/>
    </location>
</feature>
<dbReference type="PANTHER" id="PTHR28077">
    <property type="entry name" value="INOSITOL PHOSPHORYLCERAMIDE SYNTHASE REGULATORY SUBUNIT KEI1"/>
    <property type="match status" value="1"/>
</dbReference>
<dbReference type="PANTHER" id="PTHR28077:SF1">
    <property type="entry name" value="INOSITOL PHOSPHORYLCERAMIDE SYNTHASE REGULATORY SUBUNIT KEI1"/>
    <property type="match status" value="1"/>
</dbReference>
<feature type="region of interest" description="Disordered" evidence="1">
    <location>
        <begin position="283"/>
        <end position="319"/>
    </location>
</feature>
<dbReference type="GO" id="GO:0000139">
    <property type="term" value="C:Golgi membrane"/>
    <property type="evidence" value="ECO:0007669"/>
    <property type="project" value="TreeGrafter"/>
</dbReference>
<dbReference type="AlphaFoldDB" id="A0A6A6UHQ2"/>
<protein>
    <submittedName>
        <fullName evidence="3">DUF1753-domain-containing protein</fullName>
    </submittedName>
</protein>